<feature type="domain" description="PH" evidence="4">
    <location>
        <begin position="766"/>
        <end position="916"/>
    </location>
</feature>
<evidence type="ECO:0000313" key="7">
    <source>
        <dbReference type="EMBL" id="CDS12395.1"/>
    </source>
</evidence>
<dbReference type="InterPro" id="IPR001180">
    <property type="entry name" value="CNH_dom"/>
</dbReference>
<feature type="compositionally biased region" description="Low complexity" evidence="3">
    <location>
        <begin position="48"/>
        <end position="86"/>
    </location>
</feature>
<dbReference type="SUPFAM" id="SSF48065">
    <property type="entry name" value="DBL homology domain (DH-domain)"/>
    <property type="match status" value="1"/>
</dbReference>
<evidence type="ECO:0000259" key="6">
    <source>
        <dbReference type="PROSITE" id="PS50219"/>
    </source>
</evidence>
<dbReference type="Pfam" id="PF00780">
    <property type="entry name" value="CNH"/>
    <property type="match status" value="1"/>
</dbReference>
<dbReference type="Gene3D" id="1.20.900.10">
    <property type="entry name" value="Dbl homology (DH) domain"/>
    <property type="match status" value="1"/>
</dbReference>
<dbReference type="PANTHER" id="PTHR46572">
    <property type="entry name" value="RHO1 GDP-GTP EXCHANGE PROTEIN 1-RELATED"/>
    <property type="match status" value="1"/>
</dbReference>
<dbReference type="OrthoDB" id="2272012at2759"/>
<dbReference type="PANTHER" id="PTHR46572:SF1">
    <property type="entry name" value="RHO1 GUANINE NUCLEOTIDE EXCHANGE FACTOR TUS1"/>
    <property type="match status" value="1"/>
</dbReference>
<keyword evidence="1" id="KW-0597">Phosphoprotein</keyword>
<evidence type="ECO:0000256" key="2">
    <source>
        <dbReference type="ARBA" id="ARBA00022658"/>
    </source>
</evidence>
<dbReference type="Pfam" id="PF00621">
    <property type="entry name" value="RhoGEF"/>
    <property type="match status" value="1"/>
</dbReference>
<evidence type="ECO:0000259" key="4">
    <source>
        <dbReference type="PROSITE" id="PS50003"/>
    </source>
</evidence>
<feature type="compositionally biased region" description="Polar residues" evidence="3">
    <location>
        <begin position="317"/>
        <end position="327"/>
    </location>
</feature>
<dbReference type="InterPro" id="IPR041675">
    <property type="entry name" value="PH_5"/>
</dbReference>
<keyword evidence="2" id="KW-0344">Guanine-nucleotide releasing factor</keyword>
<dbReference type="InterPro" id="IPR001849">
    <property type="entry name" value="PH_domain"/>
</dbReference>
<evidence type="ECO:0000256" key="1">
    <source>
        <dbReference type="ARBA" id="ARBA00022553"/>
    </source>
</evidence>
<dbReference type="SMART" id="SM00036">
    <property type="entry name" value="CNH"/>
    <property type="match status" value="1"/>
</dbReference>
<dbReference type="InterPro" id="IPR011993">
    <property type="entry name" value="PH-like_dom_sf"/>
</dbReference>
<dbReference type="PROSITE" id="PS50010">
    <property type="entry name" value="DH_2"/>
    <property type="match status" value="1"/>
</dbReference>
<sequence>MTAPGYVQSYPANPVYGGGYPSNRPPAPPALPPRQPSEGGWKMSTRRPPMQMSMPVPQQHPSRPPNQMYPQQQHQYPSMPSPSHSMPYPPPQHLPINRPDVATYPLHPPISPGFPQTMDHQRPSPVEPVSPLHSYPPPATPTHIQHHPHHSMYPPPISTNPMLPHDHSQSDTDLVSSPLYPPPSSSSSTMAITTTTTTCTTARPPPPPLPPRMTMPMPTPSRNGHRYQAFQPQVAYPPPGYFRPPSQDFISRFRSSTVQSFQSSAPPASTTVEQAEEELEEALKSTLRRFDSGKYTTSSSDTSDDEEEEQYDDDDTVATTPTQSSMKKLQEKPLPPTPPAAASRSTPPPPPIPALLSSVSRSFALQMKQVVSLRQLSFSNEYPNAFTGQEAVDTMLDLLQDQLPDQEHLREHCLAVLNALMTCKPFGLIEPVDATKKLRKRIVYDSPDETYRLRTGMTIGVFTPLTKCYVDGCEPGQGGCYAPRCPNKPAAQETDLLAKRLLRSISMRSSMSHEEGAMTTDSWGARMAPDFYETIDARERDRQEAMNEIIHGEEQYLKDMELLQNCIVNPLQQSSVIDPSEWELFSRDVFNNHQEIYALSVDFFNDLFDVYKEHENECLPGIGNILLEHFQRFRDPYALYVPNVHLAEYIVADLKQANTQFKDFLQSRLSDPQLNRHSFRHFLLRPVMRIARYPLLLQALIKKTDQDDPEYEILQECYKIISEVAAYCDQLAAGVKTRVEILLLNSALTCRQGESYDLKLTDPQRKIYYRGDLRRENSKLDVLEVHEKYIHMIVFDHIVLLTKARKTSDGTQYKIWRRPIPLQMLHIQGTDNDFSLPTQYLTTLGSTAHNIHTSLRTSTGLRSSTIMNSTTMVRNGHSALSLVLTHPGRHGGSYAFACADEAEKLQWLHALKQARSDMKLKTDAFNAISLESTFFRDYSASCTMEGSGKVTSSVPFVSVDGVKMIAIGTSTGVYFKRLPEGRARPVLSLKNVTQLDVMQAQQILLVLADKVLYAYPLEELTSTKNSKAPDRLKQEITDPVHFFQRGVCNGMELLVAARQRTVSTSFIAFKPERHVDSDGKLTTPTSTHHHHTRLRTISQRHLFRHHGSRSSWFSTYKEFSVGAHAIGLHFLKSKFAIVCDKAFEIIDPEDLSSSRSIPNDHDPQFYFLQQRKDNLRPLAMYRIQSKFLLCYNKFAFYVDNRRQGLIPRDRRSALLCEWETYPEAVVYHHPYIIAFDPRFVEVRHVETGDLVQMIPGNDCRLTYYNLTNAGAQDDGDGDGLGMTIQGCIVHAKNHHYQDVFYLEPNSIQQQSNNNDDA</sequence>
<accession>A0A077WYP1</accession>
<name>A0A077WYP1_9FUNG</name>
<dbReference type="SMART" id="SM00233">
    <property type="entry name" value="PH"/>
    <property type="match status" value="1"/>
</dbReference>
<dbReference type="PROSITE" id="PS50003">
    <property type="entry name" value="PH_DOMAIN"/>
    <property type="match status" value="1"/>
</dbReference>
<feature type="compositionally biased region" description="Polar residues" evidence="3">
    <location>
        <begin position="255"/>
        <end position="272"/>
    </location>
</feature>
<dbReference type="Gene3D" id="1.10.10.10">
    <property type="entry name" value="Winged helix-like DNA-binding domain superfamily/Winged helix DNA-binding domain"/>
    <property type="match status" value="1"/>
</dbReference>
<dbReference type="InterPro" id="IPR052233">
    <property type="entry name" value="Rho-type_GEFs"/>
</dbReference>
<feature type="compositionally biased region" description="Acidic residues" evidence="3">
    <location>
        <begin position="302"/>
        <end position="316"/>
    </location>
</feature>
<evidence type="ECO:0000256" key="3">
    <source>
        <dbReference type="SAM" id="MobiDB-lite"/>
    </source>
</evidence>
<dbReference type="SMART" id="SM00325">
    <property type="entry name" value="RhoGEF"/>
    <property type="match status" value="1"/>
</dbReference>
<dbReference type="Gene3D" id="2.30.29.30">
    <property type="entry name" value="Pleckstrin-homology domain (PH domain)/Phosphotyrosine-binding domain (PTB)"/>
    <property type="match status" value="1"/>
</dbReference>
<gene>
    <name evidence="7" type="ORF">LRAMOSA04589</name>
</gene>
<protein>
    <recommendedName>
        <fullName evidence="8">DH domain-containing protein</fullName>
    </recommendedName>
</protein>
<feature type="domain" description="CNH" evidence="6">
    <location>
        <begin position="947"/>
        <end position="1269"/>
    </location>
</feature>
<evidence type="ECO:0008006" key="8">
    <source>
        <dbReference type="Google" id="ProtNLM"/>
    </source>
</evidence>
<feature type="domain" description="DH" evidence="5">
    <location>
        <begin position="541"/>
        <end position="731"/>
    </location>
</feature>
<dbReference type="PROSITE" id="PS50219">
    <property type="entry name" value="CNH"/>
    <property type="match status" value="1"/>
</dbReference>
<feature type="region of interest" description="Disordered" evidence="3">
    <location>
        <begin position="255"/>
        <end position="354"/>
    </location>
</feature>
<dbReference type="InterPro" id="IPR036388">
    <property type="entry name" value="WH-like_DNA-bd_sf"/>
</dbReference>
<dbReference type="InterPro" id="IPR035899">
    <property type="entry name" value="DBL_dom_sf"/>
</dbReference>
<dbReference type="SUPFAM" id="SSF50729">
    <property type="entry name" value="PH domain-like"/>
    <property type="match status" value="1"/>
</dbReference>
<feature type="region of interest" description="Disordered" evidence="3">
    <location>
        <begin position="165"/>
        <end position="190"/>
    </location>
</feature>
<evidence type="ECO:0000259" key="5">
    <source>
        <dbReference type="PROSITE" id="PS50010"/>
    </source>
</evidence>
<dbReference type="EMBL" id="LK023357">
    <property type="protein sequence ID" value="CDS12395.1"/>
    <property type="molecule type" value="Genomic_DNA"/>
</dbReference>
<organism evidence="7">
    <name type="scientific">Lichtheimia ramosa</name>
    <dbReference type="NCBI Taxonomy" id="688394"/>
    <lineage>
        <taxon>Eukaryota</taxon>
        <taxon>Fungi</taxon>
        <taxon>Fungi incertae sedis</taxon>
        <taxon>Mucoromycota</taxon>
        <taxon>Mucoromycotina</taxon>
        <taxon>Mucoromycetes</taxon>
        <taxon>Mucorales</taxon>
        <taxon>Lichtheimiaceae</taxon>
        <taxon>Lichtheimia</taxon>
    </lineage>
</organism>
<dbReference type="Pfam" id="PF15405">
    <property type="entry name" value="PH_5"/>
    <property type="match status" value="1"/>
</dbReference>
<dbReference type="CDD" id="cd00160">
    <property type="entry name" value="RhoGEF"/>
    <property type="match status" value="1"/>
</dbReference>
<proteinExistence type="predicted"/>
<reference evidence="7" key="1">
    <citation type="journal article" date="2014" name="Genome Announc.">
        <title>De novo whole-genome sequence and genome annotation of Lichtheimia ramosa.</title>
        <authorList>
            <person name="Linde J."/>
            <person name="Schwartze V."/>
            <person name="Binder U."/>
            <person name="Lass-Florl C."/>
            <person name="Voigt K."/>
            <person name="Horn F."/>
        </authorList>
    </citation>
    <scope>NUCLEOTIDE SEQUENCE</scope>
    <source>
        <strain evidence="7">JMRC FSU:6197</strain>
    </source>
</reference>
<dbReference type="GO" id="GO:0005085">
    <property type="term" value="F:guanyl-nucleotide exchange factor activity"/>
    <property type="evidence" value="ECO:0007669"/>
    <property type="project" value="UniProtKB-KW"/>
</dbReference>
<dbReference type="InterPro" id="IPR000219">
    <property type="entry name" value="DH_dom"/>
</dbReference>
<feature type="compositionally biased region" description="Pro residues" evidence="3">
    <location>
        <begin position="23"/>
        <end position="35"/>
    </location>
</feature>
<feature type="region of interest" description="Disordered" evidence="3">
    <location>
        <begin position="1"/>
        <end position="88"/>
    </location>
</feature>